<dbReference type="InterPro" id="IPR006016">
    <property type="entry name" value="UspA"/>
</dbReference>
<dbReference type="Gene3D" id="3.40.50.620">
    <property type="entry name" value="HUPs"/>
    <property type="match status" value="1"/>
</dbReference>
<dbReference type="EMBL" id="JAHESC010000005">
    <property type="protein sequence ID" value="MBT1685900.1"/>
    <property type="molecule type" value="Genomic_DNA"/>
</dbReference>
<comment type="caution">
    <text evidence="3">The sequence shown here is derived from an EMBL/GenBank/DDBJ whole genome shotgun (WGS) entry which is preliminary data.</text>
</comment>
<evidence type="ECO:0000259" key="2">
    <source>
        <dbReference type="Pfam" id="PF00582"/>
    </source>
</evidence>
<evidence type="ECO:0000256" key="1">
    <source>
        <dbReference type="ARBA" id="ARBA00008791"/>
    </source>
</evidence>
<keyword evidence="4" id="KW-1185">Reference proteome</keyword>
<dbReference type="RefSeq" id="WP_254089151.1">
    <property type="nucleotide sequence ID" value="NZ_JAHESC010000005.1"/>
</dbReference>
<dbReference type="SUPFAM" id="SSF52402">
    <property type="entry name" value="Adenine nucleotide alpha hydrolases-like"/>
    <property type="match status" value="2"/>
</dbReference>
<sequence length="279" mass="30987">MKRIIVPCDFSKPAVHAFRFAVDVAAQSVGEVHLLHVIEVPVLQDSAVLSFEEGLFKELRAEAELEMRTLAAGVPDTVRIIQAIRFGPVHKIIPIYVSAAAADLIIMGTHGATGLREVLVGSNAEKVVRTSAVPVITVKDEYSRPVKHIVFPCTLENEQQEELAQKVKALQQFFQTRLHIVWINSPLYPERDAAVQDRLRAFADRFGFENYTVNVYHDMDTEAGILNFARRVEADMIALGTHGRRGVARALYGSTAEDIVNHAQSLTWTSVMPPAVSEY</sequence>
<dbReference type="AlphaFoldDB" id="A0AAP2D7L9"/>
<dbReference type="PANTHER" id="PTHR46268:SF26">
    <property type="entry name" value="UNIVERSAL STRESS PROTEIN MJ0577"/>
    <property type="match status" value="1"/>
</dbReference>
<accession>A0AAP2D7L9</accession>
<name>A0AAP2D7L9_9BACT</name>
<gene>
    <name evidence="3" type="ORF">KK078_05000</name>
</gene>
<dbReference type="InterPro" id="IPR006015">
    <property type="entry name" value="Universal_stress_UspA"/>
</dbReference>
<dbReference type="InterPro" id="IPR014729">
    <property type="entry name" value="Rossmann-like_a/b/a_fold"/>
</dbReference>
<dbReference type="PRINTS" id="PR01438">
    <property type="entry name" value="UNVRSLSTRESS"/>
</dbReference>
<comment type="similarity">
    <text evidence="1">Belongs to the universal stress protein A family.</text>
</comment>
<organism evidence="3 4">
    <name type="scientific">Dawidia soli</name>
    <dbReference type="NCBI Taxonomy" id="2782352"/>
    <lineage>
        <taxon>Bacteria</taxon>
        <taxon>Pseudomonadati</taxon>
        <taxon>Bacteroidota</taxon>
        <taxon>Cytophagia</taxon>
        <taxon>Cytophagales</taxon>
        <taxon>Chryseotaleaceae</taxon>
        <taxon>Dawidia</taxon>
    </lineage>
</organism>
<feature type="domain" description="UspA" evidence="2">
    <location>
        <begin position="200"/>
        <end position="264"/>
    </location>
</feature>
<reference evidence="3 4" key="1">
    <citation type="submission" date="2021-05" db="EMBL/GenBank/DDBJ databases">
        <title>A Polyphasic approach of four new species of the genus Ohtaekwangia: Ohtaekwangia histidinii sp. nov., Ohtaekwangia cretensis sp. nov., Ohtaekwangia indiensis sp. nov., Ohtaekwangia reichenbachii sp. nov. from diverse environment.</title>
        <authorList>
            <person name="Octaviana S."/>
        </authorList>
    </citation>
    <scope>NUCLEOTIDE SEQUENCE [LARGE SCALE GENOMIC DNA]</scope>
    <source>
        <strain evidence="3 4">PWU37</strain>
    </source>
</reference>
<feature type="domain" description="UspA" evidence="2">
    <location>
        <begin position="1"/>
        <end position="139"/>
    </location>
</feature>
<dbReference type="PANTHER" id="PTHR46268">
    <property type="entry name" value="STRESS RESPONSE PROTEIN NHAX"/>
    <property type="match status" value="1"/>
</dbReference>
<dbReference type="Gene3D" id="3.40.50.12370">
    <property type="match status" value="1"/>
</dbReference>
<evidence type="ECO:0000313" key="4">
    <source>
        <dbReference type="Proteomes" id="UP001319180"/>
    </source>
</evidence>
<protein>
    <submittedName>
        <fullName evidence="3">Universal stress protein</fullName>
    </submittedName>
</protein>
<proteinExistence type="inferred from homology"/>
<dbReference type="CDD" id="cd00293">
    <property type="entry name" value="USP-like"/>
    <property type="match status" value="1"/>
</dbReference>
<evidence type="ECO:0000313" key="3">
    <source>
        <dbReference type="EMBL" id="MBT1685900.1"/>
    </source>
</evidence>
<dbReference type="Pfam" id="PF00582">
    <property type="entry name" value="Usp"/>
    <property type="match status" value="2"/>
</dbReference>
<dbReference type="Proteomes" id="UP001319180">
    <property type="component" value="Unassembled WGS sequence"/>
</dbReference>